<dbReference type="InterPro" id="IPR000164">
    <property type="entry name" value="Histone_H3/CENP-A"/>
</dbReference>
<gene>
    <name evidence="6" type="ORF">V6N12_044804</name>
</gene>
<sequence>MARTKHVASMKRTQKPSATKKAAATVASPSTASPQTRSASSRRPSKTGGQATSSQGTQKKPHRFKPGTRALQEIRKYQKTMHRLIPAASFIREVRAISFRFAPDIGRWQAEALVAIQEAAEDYLVKLFGDAMLCAIHAKRVTLKGTKQTNFISFVASVKKDIQLARRLGGMGQPWFLIRFYNAFMLFGFYCVMNYFTILDGSSFATINLHEKRVDSLFQQAVHRYGVEVETLCPPYSTSSIHYSKPQMLSRSIVDRRDNLSSNQLCLSSVCFQH</sequence>
<evidence type="ECO:0000256" key="2">
    <source>
        <dbReference type="ARBA" id="ARBA00022990"/>
    </source>
</evidence>
<keyword evidence="4" id="KW-0812">Transmembrane</keyword>
<keyword evidence="4" id="KW-0472">Membrane</keyword>
<reference evidence="6 7" key="1">
    <citation type="journal article" date="2024" name="G3 (Bethesda)">
        <title>Genome assembly of Hibiscus sabdariffa L. provides insights into metabolisms of medicinal natural products.</title>
        <authorList>
            <person name="Kim T."/>
        </authorList>
    </citation>
    <scope>NUCLEOTIDE SEQUENCE [LARGE SCALE GENOMIC DNA]</scope>
    <source>
        <strain evidence="6">TK-2024</strain>
        <tissue evidence="6">Old leaves</tissue>
    </source>
</reference>
<name>A0ABR2BAY1_9ROSI</name>
<keyword evidence="7" id="KW-1185">Reference proteome</keyword>
<protein>
    <recommendedName>
        <fullName evidence="5">Core Histone H2A/H2B/H3 domain-containing protein</fullName>
    </recommendedName>
</protein>
<dbReference type="InterPro" id="IPR007125">
    <property type="entry name" value="H2A/H2B/H3"/>
</dbReference>
<comment type="similarity">
    <text evidence="1">Belongs to the histone H3 family.</text>
</comment>
<dbReference type="Pfam" id="PF00125">
    <property type="entry name" value="Histone"/>
    <property type="match status" value="1"/>
</dbReference>
<accession>A0ABR2BAY1</accession>
<dbReference type="CDD" id="cd22911">
    <property type="entry name" value="HFD_H3"/>
    <property type="match status" value="1"/>
</dbReference>
<dbReference type="EMBL" id="JBBPBM010000144">
    <property type="protein sequence ID" value="KAK8504264.1"/>
    <property type="molecule type" value="Genomic_DNA"/>
</dbReference>
<proteinExistence type="inferred from homology"/>
<organism evidence="6 7">
    <name type="scientific">Hibiscus sabdariffa</name>
    <name type="common">roselle</name>
    <dbReference type="NCBI Taxonomy" id="183260"/>
    <lineage>
        <taxon>Eukaryota</taxon>
        <taxon>Viridiplantae</taxon>
        <taxon>Streptophyta</taxon>
        <taxon>Embryophyta</taxon>
        <taxon>Tracheophyta</taxon>
        <taxon>Spermatophyta</taxon>
        <taxon>Magnoliopsida</taxon>
        <taxon>eudicotyledons</taxon>
        <taxon>Gunneridae</taxon>
        <taxon>Pentapetalae</taxon>
        <taxon>rosids</taxon>
        <taxon>malvids</taxon>
        <taxon>Malvales</taxon>
        <taxon>Malvaceae</taxon>
        <taxon>Malvoideae</taxon>
        <taxon>Hibiscus</taxon>
    </lineage>
</organism>
<dbReference type="PANTHER" id="PTHR45810">
    <property type="entry name" value="HISTONE H3.2"/>
    <property type="match status" value="1"/>
</dbReference>
<dbReference type="SMART" id="SM00428">
    <property type="entry name" value="H3"/>
    <property type="match status" value="1"/>
</dbReference>
<dbReference type="PANTHER" id="PTHR45810:SF1">
    <property type="entry name" value="HISTONE H3-LIKE CENTROMERIC PROTEIN A"/>
    <property type="match status" value="1"/>
</dbReference>
<evidence type="ECO:0000259" key="5">
    <source>
        <dbReference type="Pfam" id="PF00125"/>
    </source>
</evidence>
<keyword evidence="2" id="KW-0007">Acetylation</keyword>
<feature type="transmembrane region" description="Helical" evidence="4">
    <location>
        <begin position="176"/>
        <end position="196"/>
    </location>
</feature>
<evidence type="ECO:0000256" key="1">
    <source>
        <dbReference type="ARBA" id="ARBA00010343"/>
    </source>
</evidence>
<dbReference type="Proteomes" id="UP001472677">
    <property type="component" value="Unassembled WGS sequence"/>
</dbReference>
<feature type="region of interest" description="Disordered" evidence="3">
    <location>
        <begin position="1"/>
        <end position="69"/>
    </location>
</feature>
<feature type="compositionally biased region" description="Polar residues" evidence="3">
    <location>
        <begin position="35"/>
        <end position="58"/>
    </location>
</feature>
<keyword evidence="4" id="KW-1133">Transmembrane helix</keyword>
<feature type="domain" description="Core Histone H2A/H2B/H3" evidence="5">
    <location>
        <begin position="66"/>
        <end position="144"/>
    </location>
</feature>
<feature type="compositionally biased region" description="Low complexity" evidence="3">
    <location>
        <begin position="15"/>
        <end position="34"/>
    </location>
</feature>
<feature type="compositionally biased region" description="Basic residues" evidence="3">
    <location>
        <begin position="1"/>
        <end position="14"/>
    </location>
</feature>
<dbReference type="Gene3D" id="1.10.20.10">
    <property type="entry name" value="Histone, subunit A"/>
    <property type="match status" value="1"/>
</dbReference>
<evidence type="ECO:0000256" key="3">
    <source>
        <dbReference type="SAM" id="MobiDB-lite"/>
    </source>
</evidence>
<dbReference type="InterPro" id="IPR009072">
    <property type="entry name" value="Histone-fold"/>
</dbReference>
<comment type="caution">
    <text evidence="6">The sequence shown here is derived from an EMBL/GenBank/DDBJ whole genome shotgun (WGS) entry which is preliminary data.</text>
</comment>
<evidence type="ECO:0000313" key="7">
    <source>
        <dbReference type="Proteomes" id="UP001472677"/>
    </source>
</evidence>
<evidence type="ECO:0000256" key="4">
    <source>
        <dbReference type="SAM" id="Phobius"/>
    </source>
</evidence>
<evidence type="ECO:0000313" key="6">
    <source>
        <dbReference type="EMBL" id="KAK8504264.1"/>
    </source>
</evidence>
<dbReference type="SUPFAM" id="SSF47113">
    <property type="entry name" value="Histone-fold"/>
    <property type="match status" value="1"/>
</dbReference>